<reference evidence="1" key="1">
    <citation type="journal article" date="2020" name="mSystems">
        <title>Genome- and Community-Level Interaction Insights into Carbon Utilization and Element Cycling Functions of Hydrothermarchaeota in Hydrothermal Sediment.</title>
        <authorList>
            <person name="Zhou Z."/>
            <person name="Liu Y."/>
            <person name="Xu W."/>
            <person name="Pan J."/>
            <person name="Luo Z.H."/>
            <person name="Li M."/>
        </authorList>
    </citation>
    <scope>NUCLEOTIDE SEQUENCE [LARGE SCALE GENOMIC DNA]</scope>
    <source>
        <strain evidence="1">SpSt-464</strain>
    </source>
</reference>
<gene>
    <name evidence="1" type="ORF">ENS15_02145</name>
</gene>
<dbReference type="AlphaFoldDB" id="A0A7C3N8A5"/>
<protein>
    <submittedName>
        <fullName evidence="1">Uncharacterized protein</fullName>
    </submittedName>
</protein>
<organism evidence="1">
    <name type="scientific">candidate division WOR-3 bacterium</name>
    <dbReference type="NCBI Taxonomy" id="2052148"/>
    <lineage>
        <taxon>Bacteria</taxon>
        <taxon>Bacteria division WOR-3</taxon>
    </lineage>
</organism>
<dbReference type="EMBL" id="DSTT01000002">
    <property type="protein sequence ID" value="HFK23444.1"/>
    <property type="molecule type" value="Genomic_DNA"/>
</dbReference>
<accession>A0A7C3N8A5</accession>
<proteinExistence type="predicted"/>
<name>A0A7C3N8A5_UNCW3</name>
<evidence type="ECO:0000313" key="1">
    <source>
        <dbReference type="EMBL" id="HFK23444.1"/>
    </source>
</evidence>
<sequence>MEKIILFLILTLSLLTFNCGLDYNIINTTGTSFLNDDVKYSIRYYSDKNNNISTIQFTGDTTIEGIKYKRYNFDYQENLFYHLGDFEYKRILFEGYPYEIPFFSTYLLKDQKIYESYENNGLKYFYSCFVDSVKTLRDYTSSYFVTINILLMVDQKDTTFYEKYILNFETGIVGFFKNGEYFYLDSIID</sequence>
<comment type="caution">
    <text evidence="1">The sequence shown here is derived from an EMBL/GenBank/DDBJ whole genome shotgun (WGS) entry which is preliminary data.</text>
</comment>